<comment type="caution">
    <text evidence="1">The sequence shown here is derived from an EMBL/GenBank/DDBJ whole genome shotgun (WGS) entry which is preliminary data.</text>
</comment>
<protein>
    <submittedName>
        <fullName evidence="1">Uncharacterized protein</fullName>
    </submittedName>
</protein>
<evidence type="ECO:0000313" key="1">
    <source>
        <dbReference type="EMBL" id="ETO10978.1"/>
    </source>
</evidence>
<dbReference type="AlphaFoldDB" id="X6MAF4"/>
<dbReference type="Proteomes" id="UP000023152">
    <property type="component" value="Unassembled WGS sequence"/>
</dbReference>
<proteinExistence type="predicted"/>
<dbReference type="EMBL" id="ASPP01022912">
    <property type="protein sequence ID" value="ETO10978.1"/>
    <property type="molecule type" value="Genomic_DNA"/>
</dbReference>
<reference evidence="1 2" key="1">
    <citation type="journal article" date="2013" name="Curr. Biol.">
        <title>The Genome of the Foraminiferan Reticulomyxa filosa.</title>
        <authorList>
            <person name="Glockner G."/>
            <person name="Hulsmann N."/>
            <person name="Schleicher M."/>
            <person name="Noegel A.A."/>
            <person name="Eichinger L."/>
            <person name="Gallinger C."/>
            <person name="Pawlowski J."/>
            <person name="Sierra R."/>
            <person name="Euteneuer U."/>
            <person name="Pillet L."/>
            <person name="Moustafa A."/>
            <person name="Platzer M."/>
            <person name="Groth M."/>
            <person name="Szafranski K."/>
            <person name="Schliwa M."/>
        </authorList>
    </citation>
    <scope>NUCLEOTIDE SEQUENCE [LARGE SCALE GENOMIC DNA]</scope>
</reference>
<accession>X6MAF4</accession>
<sequence>MQKCWKIVQTFQGLTEDTDISTLLKACQQIANKDDNGSRLPERNLRIYVCEPETNIPSISLKDDEDTKCELQKITPTVYYKDLKTVQRELLLYAQYKDKKKEFTIKSNVLVFVVPTRRFTQNQVMAEGVIVNHLLDGVKDVDTLKFATNAQKDIGSVIEKGLERSEQELKKKIQQFETTEINLSSVLRNIYIFFFSNNNKNKVLQHLLLRKWKLNYSKKNGGSATSVGQWSSWKWFEVISYIFEQYQGNLPSVINEMLLKDIRSYLNKKHSKWDLFFLTPCLNYLSLSPTNNTSGIKLSQRFEKSECPEWKEDGLDKKLISVLKTDLRIRKLEVIVLKYSEEYIIDLLVVQKDKKLSQSILEFLLLQDKDVWDHVCSNRAEKCWEVMFIVFQADFEQWSQYFEQLNKLRIFEGGGTGSSFLNQFQTNTDFIELVKSSEKFLAFLAFMQQQKMM</sequence>
<name>X6MAF4_RETFI</name>
<organism evidence="1 2">
    <name type="scientific">Reticulomyxa filosa</name>
    <dbReference type="NCBI Taxonomy" id="46433"/>
    <lineage>
        <taxon>Eukaryota</taxon>
        <taxon>Sar</taxon>
        <taxon>Rhizaria</taxon>
        <taxon>Retaria</taxon>
        <taxon>Foraminifera</taxon>
        <taxon>Monothalamids</taxon>
        <taxon>Reticulomyxidae</taxon>
        <taxon>Reticulomyxa</taxon>
    </lineage>
</organism>
<evidence type="ECO:0000313" key="2">
    <source>
        <dbReference type="Proteomes" id="UP000023152"/>
    </source>
</evidence>
<gene>
    <name evidence="1" type="ORF">RFI_26399</name>
</gene>
<keyword evidence="2" id="KW-1185">Reference proteome</keyword>